<organism evidence="5 6">
    <name type="scientific">Parabacteroides goldsteinii DSM 19448 = WAL 12034</name>
    <dbReference type="NCBI Taxonomy" id="927665"/>
    <lineage>
        <taxon>Bacteria</taxon>
        <taxon>Pseudomonadati</taxon>
        <taxon>Bacteroidota</taxon>
        <taxon>Bacteroidia</taxon>
        <taxon>Bacteroidales</taxon>
        <taxon>Tannerellaceae</taxon>
        <taxon>Parabacteroides</taxon>
    </lineage>
</organism>
<dbReference type="EMBL" id="AQHV01000006">
    <property type="protein sequence ID" value="KKB58143.1"/>
    <property type="molecule type" value="Genomic_DNA"/>
</dbReference>
<evidence type="ECO:0000256" key="1">
    <source>
        <dbReference type="ARBA" id="ARBA00010529"/>
    </source>
</evidence>
<accession>A0A0F5JK50</accession>
<proteinExistence type="inferred from homology"/>
<protein>
    <recommendedName>
        <fullName evidence="7">HU family DNA-binding protein</fullName>
    </recommendedName>
</protein>
<dbReference type="GO" id="GO:0030527">
    <property type="term" value="F:structural constituent of chromatin"/>
    <property type="evidence" value="ECO:0007669"/>
    <property type="project" value="InterPro"/>
</dbReference>
<reference evidence="5 6" key="1">
    <citation type="submission" date="2013-04" db="EMBL/GenBank/DDBJ databases">
        <title>The Genome Sequence of Parabacteroides goldsteinii DSM 19448.</title>
        <authorList>
            <consortium name="The Broad Institute Genomics Platform"/>
            <person name="Earl A."/>
            <person name="Ward D."/>
            <person name="Feldgarden M."/>
            <person name="Gevers D."/>
            <person name="Martens E."/>
            <person name="Sakamoto M."/>
            <person name="Benno Y."/>
            <person name="Song Y."/>
            <person name="Liu C."/>
            <person name="Lee J."/>
            <person name="Bolanos M."/>
            <person name="Vaisanen M.L."/>
            <person name="Finegold S.M."/>
            <person name="Walker B."/>
            <person name="Young S."/>
            <person name="Zeng Q."/>
            <person name="Gargeya S."/>
            <person name="Fitzgerald M."/>
            <person name="Haas B."/>
            <person name="Abouelleil A."/>
            <person name="Allen A.W."/>
            <person name="Alvarado L."/>
            <person name="Arachchi H.M."/>
            <person name="Berlin A.M."/>
            <person name="Chapman S.B."/>
            <person name="Gainer-Dewar J."/>
            <person name="Goldberg J."/>
            <person name="Griggs A."/>
            <person name="Gujja S."/>
            <person name="Hansen M."/>
            <person name="Howarth C."/>
            <person name="Imamovic A."/>
            <person name="Ireland A."/>
            <person name="Larimer J."/>
            <person name="McCowan C."/>
            <person name="Murphy C."/>
            <person name="Pearson M."/>
            <person name="Poon T.W."/>
            <person name="Priest M."/>
            <person name="Roberts A."/>
            <person name="Saif S."/>
            <person name="Shea T."/>
            <person name="Sisk P."/>
            <person name="Sykes S."/>
            <person name="Wortman J."/>
            <person name="Nusbaum C."/>
            <person name="Birren B."/>
        </authorList>
    </citation>
    <scope>NUCLEOTIDE SEQUENCE [LARGE SCALE GENOMIC DNA]</scope>
    <source>
        <strain evidence="5 6">DSM 19448</strain>
    </source>
</reference>
<gene>
    <name evidence="5" type="ORF">HMPREF1535_00961</name>
</gene>
<dbReference type="Gene3D" id="4.10.520.10">
    <property type="entry name" value="IHF-like DNA-binding proteins"/>
    <property type="match status" value="1"/>
</dbReference>
<dbReference type="GO" id="GO:0003677">
    <property type="term" value="F:DNA binding"/>
    <property type="evidence" value="ECO:0007669"/>
    <property type="project" value="UniProtKB-KW"/>
</dbReference>
<sequence length="94" mass="10883">MVKREFVKEISERMSITQVEAKQFVKVFQDILTEELQQNRPLELQGFGTFSSWKQIGRAARNPKTGVPCWIEPRVSAKFRPGKFLLEALNEADK</sequence>
<dbReference type="PRINTS" id="PR01727">
    <property type="entry name" value="DNABINDINGHU"/>
</dbReference>
<dbReference type="InterPro" id="IPR020816">
    <property type="entry name" value="Histone-like_DNA-bd_CS"/>
</dbReference>
<comment type="caution">
    <text evidence="5">The sequence shown here is derived from an EMBL/GenBank/DDBJ whole genome shotgun (WGS) entry which is preliminary data.</text>
</comment>
<dbReference type="PANTHER" id="PTHR33175:SF3">
    <property type="entry name" value="DNA-BINDING PROTEIN HU-BETA"/>
    <property type="match status" value="1"/>
</dbReference>
<dbReference type="PANTHER" id="PTHR33175">
    <property type="entry name" value="DNA-BINDING PROTEIN HU"/>
    <property type="match status" value="1"/>
</dbReference>
<dbReference type="PATRIC" id="fig|927665.4.peg.985"/>
<dbReference type="InterPro" id="IPR000119">
    <property type="entry name" value="Hist_DNA-bd"/>
</dbReference>
<dbReference type="GO" id="GO:0005829">
    <property type="term" value="C:cytosol"/>
    <property type="evidence" value="ECO:0007669"/>
    <property type="project" value="TreeGrafter"/>
</dbReference>
<dbReference type="Proteomes" id="UP000033047">
    <property type="component" value="Unassembled WGS sequence"/>
</dbReference>
<dbReference type="AlphaFoldDB" id="A0A0F5JK50"/>
<evidence type="ECO:0000256" key="3">
    <source>
        <dbReference type="ARBA" id="ARBA00023125"/>
    </source>
</evidence>
<dbReference type="InterPro" id="IPR010992">
    <property type="entry name" value="IHF-like_DNA-bd_dom_sf"/>
</dbReference>
<dbReference type="SMART" id="SM00411">
    <property type="entry name" value="BHL"/>
    <property type="match status" value="1"/>
</dbReference>
<dbReference type="HOGENOM" id="CLU_105066_3_3_10"/>
<evidence type="ECO:0008006" key="7">
    <source>
        <dbReference type="Google" id="ProtNLM"/>
    </source>
</evidence>
<name>A0A0F5JK50_9BACT</name>
<dbReference type="PROSITE" id="PS00045">
    <property type="entry name" value="HISTONE_LIKE"/>
    <property type="match status" value="1"/>
</dbReference>
<dbReference type="Pfam" id="PF00216">
    <property type="entry name" value="Bac_DNA_binding"/>
    <property type="match status" value="1"/>
</dbReference>
<evidence type="ECO:0000256" key="2">
    <source>
        <dbReference type="ARBA" id="ARBA00023067"/>
    </source>
</evidence>
<comment type="similarity">
    <text evidence="1 4">Belongs to the bacterial histone-like protein family.</text>
</comment>
<evidence type="ECO:0000256" key="4">
    <source>
        <dbReference type="RuleBase" id="RU003939"/>
    </source>
</evidence>
<keyword evidence="3" id="KW-0238">DNA-binding</keyword>
<evidence type="ECO:0000313" key="6">
    <source>
        <dbReference type="Proteomes" id="UP000033047"/>
    </source>
</evidence>
<evidence type="ECO:0000313" key="5">
    <source>
        <dbReference type="EMBL" id="KKB58143.1"/>
    </source>
</evidence>
<dbReference type="CDD" id="cd13832">
    <property type="entry name" value="IHF"/>
    <property type="match status" value="1"/>
</dbReference>
<dbReference type="STRING" id="927665.HMPREF1535_00961"/>
<dbReference type="SUPFAM" id="SSF47729">
    <property type="entry name" value="IHF-like DNA-binding proteins"/>
    <property type="match status" value="1"/>
</dbReference>
<keyword evidence="2" id="KW-0226">DNA condensation</keyword>
<dbReference type="GO" id="GO:0030261">
    <property type="term" value="P:chromosome condensation"/>
    <property type="evidence" value="ECO:0007669"/>
    <property type="project" value="UniProtKB-KW"/>
</dbReference>